<protein>
    <submittedName>
        <fullName evidence="1">Uncharacterized protein</fullName>
    </submittedName>
</protein>
<dbReference type="AlphaFoldDB" id="A0A381QNY0"/>
<proteinExistence type="predicted"/>
<reference evidence="1" key="1">
    <citation type="submission" date="2018-05" db="EMBL/GenBank/DDBJ databases">
        <authorList>
            <person name="Lanie J.A."/>
            <person name="Ng W.-L."/>
            <person name="Kazmierczak K.M."/>
            <person name="Andrzejewski T.M."/>
            <person name="Davidsen T.M."/>
            <person name="Wayne K.J."/>
            <person name="Tettelin H."/>
            <person name="Glass J.I."/>
            <person name="Rusch D."/>
            <person name="Podicherti R."/>
            <person name="Tsui H.-C.T."/>
            <person name="Winkler M.E."/>
        </authorList>
    </citation>
    <scope>NUCLEOTIDE SEQUENCE</scope>
</reference>
<dbReference type="EMBL" id="UINC01001440">
    <property type="protein sequence ID" value="SUZ80780.1"/>
    <property type="molecule type" value="Genomic_DNA"/>
</dbReference>
<accession>A0A381QNY0</accession>
<organism evidence="1">
    <name type="scientific">marine metagenome</name>
    <dbReference type="NCBI Taxonomy" id="408172"/>
    <lineage>
        <taxon>unclassified sequences</taxon>
        <taxon>metagenomes</taxon>
        <taxon>ecological metagenomes</taxon>
    </lineage>
</organism>
<gene>
    <name evidence="1" type="ORF">METZ01_LOCUS33634</name>
</gene>
<evidence type="ECO:0000313" key="1">
    <source>
        <dbReference type="EMBL" id="SUZ80780.1"/>
    </source>
</evidence>
<name>A0A381QNY0_9ZZZZ</name>
<sequence length="72" mass="7699">MAANVLCVECVGYGSTNRGHQEAQVKPVEPQLLISRDAAPTLDVPANVENCFLSDLCPQLGHSSPLEPTPIR</sequence>